<dbReference type="InterPro" id="IPR050469">
    <property type="entry name" value="Diguanylate_Cyclase"/>
</dbReference>
<dbReference type="InterPro" id="IPR043128">
    <property type="entry name" value="Rev_trsase/Diguanyl_cyclase"/>
</dbReference>
<comment type="caution">
    <text evidence="2">The sequence shown here is derived from an EMBL/GenBank/DDBJ whole genome shotgun (WGS) entry which is preliminary data.</text>
</comment>
<dbReference type="SUPFAM" id="SSF55781">
    <property type="entry name" value="GAF domain-like"/>
    <property type="match status" value="1"/>
</dbReference>
<dbReference type="CDD" id="cd01949">
    <property type="entry name" value="GGDEF"/>
    <property type="match status" value="1"/>
</dbReference>
<dbReference type="InterPro" id="IPR000160">
    <property type="entry name" value="GGDEF_dom"/>
</dbReference>
<dbReference type="InterPro" id="IPR003018">
    <property type="entry name" value="GAF"/>
</dbReference>
<dbReference type="RefSeq" id="WP_179727287.1">
    <property type="nucleotide sequence ID" value="NZ_BAABEF010000001.1"/>
</dbReference>
<evidence type="ECO:0000259" key="1">
    <source>
        <dbReference type="PROSITE" id="PS50887"/>
    </source>
</evidence>
<dbReference type="GO" id="GO:1902201">
    <property type="term" value="P:negative regulation of bacterial-type flagellum-dependent cell motility"/>
    <property type="evidence" value="ECO:0007669"/>
    <property type="project" value="TreeGrafter"/>
</dbReference>
<evidence type="ECO:0000313" key="2">
    <source>
        <dbReference type="EMBL" id="NYD31129.1"/>
    </source>
</evidence>
<evidence type="ECO:0000313" key="3">
    <source>
        <dbReference type="Proteomes" id="UP000582231"/>
    </source>
</evidence>
<dbReference type="PROSITE" id="PS50887">
    <property type="entry name" value="GGDEF"/>
    <property type="match status" value="1"/>
</dbReference>
<dbReference type="EMBL" id="JACCBF010000001">
    <property type="protein sequence ID" value="NYD31129.1"/>
    <property type="molecule type" value="Genomic_DNA"/>
</dbReference>
<dbReference type="SMART" id="SM00065">
    <property type="entry name" value="GAF"/>
    <property type="match status" value="1"/>
</dbReference>
<dbReference type="NCBIfam" id="TIGR00254">
    <property type="entry name" value="GGDEF"/>
    <property type="match status" value="1"/>
</dbReference>
<dbReference type="GO" id="GO:0005886">
    <property type="term" value="C:plasma membrane"/>
    <property type="evidence" value="ECO:0007669"/>
    <property type="project" value="TreeGrafter"/>
</dbReference>
<dbReference type="SUPFAM" id="SSF55073">
    <property type="entry name" value="Nucleotide cyclase"/>
    <property type="match status" value="1"/>
</dbReference>
<accession>A0A852RKJ1</accession>
<proteinExistence type="predicted"/>
<name>A0A852RKJ1_9ACTN</name>
<sequence>MEPAQLDRLLLAVQELSMAADLPSVQEVVRTAARELADCDGATFVLRDGEQCFYADEDAIAPLWKGHRFPLEACISGWAMLHRQHVVIPDIYLDDRIPHEAYRPTFVQSLVMMPVRTLDPIAAIGAYWAEHHTATDAEVALLQGLANATSVALDKLAVHDQLASAVALREATHHLATTDELTGLWNRRGFFEQARTRWAPGTPAAVGFVDLDGLKLVNDTNGHSAGDAFIRRLANALSTAVRGTDVVARLGGDEFAVLAPGLSPDDLHARLAAAVGRRASVGTAPVTDIGLLPDALLEADARMYAAKRRLLTSRTA</sequence>
<reference evidence="2 3" key="1">
    <citation type="submission" date="2020-07" db="EMBL/GenBank/DDBJ databases">
        <title>Sequencing the genomes of 1000 actinobacteria strains.</title>
        <authorList>
            <person name="Klenk H.-P."/>
        </authorList>
    </citation>
    <scope>NUCLEOTIDE SEQUENCE [LARGE SCALE GENOMIC DNA]</scope>
    <source>
        <strain evidence="2 3">DSM 19082</strain>
    </source>
</reference>
<dbReference type="Gene3D" id="3.30.450.40">
    <property type="match status" value="1"/>
</dbReference>
<dbReference type="Proteomes" id="UP000582231">
    <property type="component" value="Unassembled WGS sequence"/>
</dbReference>
<dbReference type="InterPro" id="IPR029787">
    <property type="entry name" value="Nucleotide_cyclase"/>
</dbReference>
<dbReference type="GO" id="GO:0052621">
    <property type="term" value="F:diguanylate cyclase activity"/>
    <property type="evidence" value="ECO:0007669"/>
    <property type="project" value="TreeGrafter"/>
</dbReference>
<feature type="domain" description="GGDEF" evidence="1">
    <location>
        <begin position="202"/>
        <end position="316"/>
    </location>
</feature>
<dbReference type="Pfam" id="PF13185">
    <property type="entry name" value="GAF_2"/>
    <property type="match status" value="1"/>
</dbReference>
<dbReference type="AlphaFoldDB" id="A0A852RKJ1"/>
<protein>
    <submittedName>
        <fullName evidence="2">GGDEF domain-containing protein</fullName>
    </submittedName>
</protein>
<dbReference type="PANTHER" id="PTHR45138:SF9">
    <property type="entry name" value="DIGUANYLATE CYCLASE DGCM-RELATED"/>
    <property type="match status" value="1"/>
</dbReference>
<organism evidence="2 3">
    <name type="scientific">Nocardioides kongjuensis</name>
    <dbReference type="NCBI Taxonomy" id="349522"/>
    <lineage>
        <taxon>Bacteria</taxon>
        <taxon>Bacillati</taxon>
        <taxon>Actinomycetota</taxon>
        <taxon>Actinomycetes</taxon>
        <taxon>Propionibacteriales</taxon>
        <taxon>Nocardioidaceae</taxon>
        <taxon>Nocardioides</taxon>
    </lineage>
</organism>
<dbReference type="SMART" id="SM00267">
    <property type="entry name" value="GGDEF"/>
    <property type="match status" value="1"/>
</dbReference>
<keyword evidence="3" id="KW-1185">Reference proteome</keyword>
<dbReference type="PANTHER" id="PTHR45138">
    <property type="entry name" value="REGULATORY COMPONENTS OF SENSORY TRANSDUCTION SYSTEM"/>
    <property type="match status" value="1"/>
</dbReference>
<dbReference type="InterPro" id="IPR029016">
    <property type="entry name" value="GAF-like_dom_sf"/>
</dbReference>
<gene>
    <name evidence="2" type="ORF">BJ958_002675</name>
</gene>
<dbReference type="Pfam" id="PF00990">
    <property type="entry name" value="GGDEF"/>
    <property type="match status" value="1"/>
</dbReference>
<dbReference type="Gene3D" id="3.30.70.270">
    <property type="match status" value="1"/>
</dbReference>
<dbReference type="GO" id="GO:0043709">
    <property type="term" value="P:cell adhesion involved in single-species biofilm formation"/>
    <property type="evidence" value="ECO:0007669"/>
    <property type="project" value="TreeGrafter"/>
</dbReference>